<organism evidence="1 2">
    <name type="scientific">Thermohalobacter berrensis</name>
    <dbReference type="NCBI Taxonomy" id="99594"/>
    <lineage>
        <taxon>Bacteria</taxon>
        <taxon>Bacillati</taxon>
        <taxon>Bacillota</taxon>
        <taxon>Tissierellia</taxon>
        <taxon>Tissierellales</taxon>
        <taxon>Thermohalobacteraceae</taxon>
        <taxon>Thermohalobacter</taxon>
    </lineage>
</organism>
<gene>
    <name evidence="1" type="ORF">BET03_10325</name>
</gene>
<accession>A0A419T5L1</accession>
<proteinExistence type="predicted"/>
<dbReference type="InterPro" id="IPR036278">
    <property type="entry name" value="Sialidase_sf"/>
</dbReference>
<reference evidence="1 2" key="1">
    <citation type="submission" date="2016-08" db="EMBL/GenBank/DDBJ databases">
        <title>Novel Firmicutes and Novel Genomes.</title>
        <authorList>
            <person name="Poppleton D.I."/>
            <person name="Gribaldo S."/>
        </authorList>
    </citation>
    <scope>NUCLEOTIDE SEQUENCE [LARGE SCALE GENOMIC DNA]</scope>
    <source>
        <strain evidence="1 2">CTT3</strain>
    </source>
</reference>
<dbReference type="OrthoDB" id="1706352at2"/>
<dbReference type="RefSeq" id="WP_120168222.1">
    <property type="nucleotide sequence ID" value="NZ_MCIB01000009.1"/>
</dbReference>
<dbReference type="AlphaFoldDB" id="A0A419T5L1"/>
<sequence length="349" mass="41462">MSFSNQKSCLLSDGLGNLYNFLWNNGNIELIFFDKKIKQVRKRNIDTNCNMEFDGLIDEKNNIYMVYVKKDGKLVLLTRIEGQWDKKAILEDNEKDLFYVNAVVHGDEIHTFYCKQIEDSNIYGIYHYYFKNNEWFIKEVDKIEKGEILNPIQVIKEEDKLILGYYNIVDGIEQIFIKEYDLEKENWANSIQLTSNFDKKLYLDILAENKEVLHLVYSKYKNGNLTINYEKHRLYNNKTRKIKRGILSNPANCSFPTLAIYNNKLWTIWTEYDYVISRYSSDMGKSWSPLYRWKNTKENIFLRYKFSTNDEKIKGKFKFNYSYGLGHPNITFTGFGPLNKATEVPLKKK</sequence>
<evidence type="ECO:0000313" key="1">
    <source>
        <dbReference type="EMBL" id="RKD32723.1"/>
    </source>
</evidence>
<dbReference type="SUPFAM" id="SSF50939">
    <property type="entry name" value="Sialidases"/>
    <property type="match status" value="1"/>
</dbReference>
<comment type="caution">
    <text evidence="1">The sequence shown here is derived from an EMBL/GenBank/DDBJ whole genome shotgun (WGS) entry which is preliminary data.</text>
</comment>
<protein>
    <recommendedName>
        <fullName evidence="3">Sialidase domain-containing protein</fullName>
    </recommendedName>
</protein>
<dbReference type="Proteomes" id="UP000284177">
    <property type="component" value="Unassembled WGS sequence"/>
</dbReference>
<name>A0A419T5L1_9FIRM</name>
<dbReference type="EMBL" id="MCIB01000009">
    <property type="protein sequence ID" value="RKD32723.1"/>
    <property type="molecule type" value="Genomic_DNA"/>
</dbReference>
<evidence type="ECO:0008006" key="3">
    <source>
        <dbReference type="Google" id="ProtNLM"/>
    </source>
</evidence>
<evidence type="ECO:0000313" key="2">
    <source>
        <dbReference type="Proteomes" id="UP000284177"/>
    </source>
</evidence>
<keyword evidence="2" id="KW-1185">Reference proteome</keyword>